<keyword evidence="2" id="KW-1185">Reference proteome</keyword>
<dbReference type="EMBL" id="FOVD01000001">
    <property type="protein sequence ID" value="SFN04312.1"/>
    <property type="molecule type" value="Genomic_DNA"/>
</dbReference>
<dbReference type="AlphaFoldDB" id="A0A1I4VT15"/>
<evidence type="ECO:0000313" key="2">
    <source>
        <dbReference type="Proteomes" id="UP000198769"/>
    </source>
</evidence>
<accession>A0A1I4VT15</accession>
<dbReference type="OrthoDB" id="1262078at2"/>
<organism evidence="1 2">
    <name type="scientific">Chryseobacterium oleae</name>
    <dbReference type="NCBI Taxonomy" id="491207"/>
    <lineage>
        <taxon>Bacteria</taxon>
        <taxon>Pseudomonadati</taxon>
        <taxon>Bacteroidota</taxon>
        <taxon>Flavobacteriia</taxon>
        <taxon>Flavobacteriales</taxon>
        <taxon>Weeksellaceae</taxon>
        <taxon>Chryseobacterium group</taxon>
        <taxon>Chryseobacterium</taxon>
    </lineage>
</organism>
<gene>
    <name evidence="1" type="ORF">SAMN05421594_0590</name>
</gene>
<dbReference type="RefSeq" id="WP_090022797.1">
    <property type="nucleotide sequence ID" value="NZ_FOVD01000001.1"/>
</dbReference>
<name>A0A1I4VT15_CHROL</name>
<reference evidence="2" key="1">
    <citation type="submission" date="2016-10" db="EMBL/GenBank/DDBJ databases">
        <authorList>
            <person name="Varghese N."/>
            <person name="Submissions S."/>
        </authorList>
    </citation>
    <scope>NUCLEOTIDE SEQUENCE [LARGE SCALE GENOMIC DNA]</scope>
    <source>
        <strain evidence="2">DSM 25575</strain>
    </source>
</reference>
<dbReference type="Proteomes" id="UP000198769">
    <property type="component" value="Unassembled WGS sequence"/>
</dbReference>
<proteinExistence type="predicted"/>
<sequence length="84" mass="9665">MSTPETGNFKGTSLDAGAPNLWHIHENHLKYGKDTDTRVNFAGKTLEQIMAKIAENEPINARYMTTPNQKMTYEQCIKWIEKYC</sequence>
<protein>
    <submittedName>
        <fullName evidence="1">Uncharacterized protein</fullName>
    </submittedName>
</protein>
<evidence type="ECO:0000313" key="1">
    <source>
        <dbReference type="EMBL" id="SFN04312.1"/>
    </source>
</evidence>